<keyword evidence="10 19" id="KW-0274">FAD</keyword>
<evidence type="ECO:0000256" key="13">
    <source>
        <dbReference type="ARBA" id="ARBA00022984"/>
    </source>
</evidence>
<evidence type="ECO:0000256" key="1">
    <source>
        <dbReference type="ARBA" id="ARBA00001974"/>
    </source>
</evidence>
<keyword evidence="13 19" id="KW-0573">Peptidoglycan synthesis</keyword>
<evidence type="ECO:0000256" key="2">
    <source>
        <dbReference type="ARBA" id="ARBA00003921"/>
    </source>
</evidence>
<dbReference type="NCBIfam" id="TIGR00179">
    <property type="entry name" value="murB"/>
    <property type="match status" value="1"/>
</dbReference>
<evidence type="ECO:0000313" key="22">
    <source>
        <dbReference type="Proteomes" id="UP001501508"/>
    </source>
</evidence>
<evidence type="ECO:0000256" key="16">
    <source>
        <dbReference type="ARBA" id="ARBA00023316"/>
    </source>
</evidence>
<evidence type="ECO:0000256" key="19">
    <source>
        <dbReference type="HAMAP-Rule" id="MF_00037"/>
    </source>
</evidence>
<keyword evidence="12 19" id="KW-0133">Cell shape</keyword>
<comment type="pathway">
    <text evidence="4 19">Cell wall biogenesis; peptidoglycan biosynthesis.</text>
</comment>
<keyword evidence="8 19" id="KW-0132">Cell division</keyword>
<evidence type="ECO:0000259" key="20">
    <source>
        <dbReference type="PROSITE" id="PS51387"/>
    </source>
</evidence>
<dbReference type="Proteomes" id="UP001501508">
    <property type="component" value="Unassembled WGS sequence"/>
</dbReference>
<proteinExistence type="inferred from homology"/>
<dbReference type="PANTHER" id="PTHR21071">
    <property type="entry name" value="UDP-N-ACETYLENOLPYRUVOYLGLUCOSAMINE REDUCTASE"/>
    <property type="match status" value="1"/>
</dbReference>
<dbReference type="Gene3D" id="3.30.43.10">
    <property type="entry name" value="Uridine Diphospho-n-acetylenolpyruvylglucosamine Reductase, domain 2"/>
    <property type="match status" value="1"/>
</dbReference>
<keyword evidence="9 19" id="KW-0285">Flavoprotein</keyword>
<evidence type="ECO:0000256" key="4">
    <source>
        <dbReference type="ARBA" id="ARBA00004752"/>
    </source>
</evidence>
<dbReference type="PROSITE" id="PS51387">
    <property type="entry name" value="FAD_PCMH"/>
    <property type="match status" value="1"/>
</dbReference>
<evidence type="ECO:0000256" key="6">
    <source>
        <dbReference type="ARBA" id="ARBA00015188"/>
    </source>
</evidence>
<dbReference type="InterPro" id="IPR016169">
    <property type="entry name" value="FAD-bd_PCMH_sub2"/>
</dbReference>
<feature type="active site" description="Proton donor" evidence="19">
    <location>
        <position position="281"/>
    </location>
</feature>
<comment type="function">
    <text evidence="2 19">Cell wall formation.</text>
</comment>
<reference evidence="22" key="1">
    <citation type="journal article" date="2019" name="Int. J. Syst. Evol. Microbiol.">
        <title>The Global Catalogue of Microorganisms (GCM) 10K type strain sequencing project: providing services to taxonomists for standard genome sequencing and annotation.</title>
        <authorList>
            <consortium name="The Broad Institute Genomics Platform"/>
            <consortium name="The Broad Institute Genome Sequencing Center for Infectious Disease"/>
            <person name="Wu L."/>
            <person name="Ma J."/>
        </authorList>
    </citation>
    <scope>NUCLEOTIDE SEQUENCE [LARGE SCALE GENOMIC DNA]</scope>
    <source>
        <strain evidence="22">JCM 31920</strain>
    </source>
</reference>
<keyword evidence="15 19" id="KW-0131">Cell cycle</keyword>
<evidence type="ECO:0000256" key="10">
    <source>
        <dbReference type="ARBA" id="ARBA00022827"/>
    </source>
</evidence>
<comment type="subcellular location">
    <subcellularLocation>
        <location evidence="3 19">Cytoplasm</location>
    </subcellularLocation>
</comment>
<keyword evidence="7 19" id="KW-0963">Cytoplasm</keyword>
<accession>A0ABP8LU31</accession>
<feature type="active site" evidence="19">
    <location>
        <position position="207"/>
    </location>
</feature>
<dbReference type="InterPro" id="IPR036635">
    <property type="entry name" value="MurB_C_sf"/>
</dbReference>
<dbReference type="PANTHER" id="PTHR21071:SF4">
    <property type="entry name" value="UDP-N-ACETYLENOLPYRUVOYLGLUCOSAMINE REDUCTASE"/>
    <property type="match status" value="1"/>
</dbReference>
<evidence type="ECO:0000256" key="18">
    <source>
        <dbReference type="ARBA" id="ARBA00048914"/>
    </source>
</evidence>
<dbReference type="InterPro" id="IPR016167">
    <property type="entry name" value="FAD-bd_PCMH_sub1"/>
</dbReference>
<dbReference type="InterPro" id="IPR011601">
    <property type="entry name" value="MurB_C"/>
</dbReference>
<dbReference type="HAMAP" id="MF_00037">
    <property type="entry name" value="MurB"/>
    <property type="match status" value="1"/>
</dbReference>
<evidence type="ECO:0000256" key="9">
    <source>
        <dbReference type="ARBA" id="ARBA00022630"/>
    </source>
</evidence>
<evidence type="ECO:0000256" key="17">
    <source>
        <dbReference type="ARBA" id="ARBA00031026"/>
    </source>
</evidence>
<protein>
    <recommendedName>
        <fullName evidence="6 19">UDP-N-acetylenolpyruvoylglucosamine reductase</fullName>
        <ecNumber evidence="5 19">1.3.1.98</ecNumber>
    </recommendedName>
    <alternativeName>
        <fullName evidence="17 19">UDP-N-acetylmuramate dehydrogenase</fullName>
    </alternativeName>
</protein>
<dbReference type="Pfam" id="PF01565">
    <property type="entry name" value="FAD_binding_4"/>
    <property type="match status" value="1"/>
</dbReference>
<dbReference type="EC" id="1.3.1.98" evidence="5 19"/>
<evidence type="ECO:0000256" key="8">
    <source>
        <dbReference type="ARBA" id="ARBA00022618"/>
    </source>
</evidence>
<dbReference type="SUPFAM" id="SSF56176">
    <property type="entry name" value="FAD-binding/transporter-associated domain-like"/>
    <property type="match status" value="1"/>
</dbReference>
<dbReference type="SUPFAM" id="SSF56194">
    <property type="entry name" value="Uridine diphospho-N-Acetylenolpyruvylglucosamine reductase, MurB, C-terminal domain"/>
    <property type="match status" value="1"/>
</dbReference>
<dbReference type="Gene3D" id="3.90.78.10">
    <property type="entry name" value="UDP-N-acetylenolpyruvoylglucosamine reductase, C-terminal domain"/>
    <property type="match status" value="1"/>
</dbReference>
<dbReference type="EMBL" id="BAABEY010000016">
    <property type="protein sequence ID" value="GAA4436941.1"/>
    <property type="molecule type" value="Genomic_DNA"/>
</dbReference>
<feature type="active site" evidence="19">
    <location>
        <position position="377"/>
    </location>
</feature>
<gene>
    <name evidence="19 21" type="primary">murB</name>
    <name evidence="21" type="ORF">GCM10023091_15520</name>
</gene>
<dbReference type="InterPro" id="IPR036318">
    <property type="entry name" value="FAD-bd_PCMH-like_sf"/>
</dbReference>
<dbReference type="InterPro" id="IPR003170">
    <property type="entry name" value="MurB"/>
</dbReference>
<comment type="catalytic activity">
    <reaction evidence="18 19">
        <text>UDP-N-acetyl-alpha-D-muramate + NADP(+) = UDP-N-acetyl-3-O-(1-carboxyvinyl)-alpha-D-glucosamine + NADPH + H(+)</text>
        <dbReference type="Rhea" id="RHEA:12248"/>
        <dbReference type="ChEBI" id="CHEBI:15378"/>
        <dbReference type="ChEBI" id="CHEBI:57783"/>
        <dbReference type="ChEBI" id="CHEBI:58349"/>
        <dbReference type="ChEBI" id="CHEBI:68483"/>
        <dbReference type="ChEBI" id="CHEBI:70757"/>
        <dbReference type="EC" id="1.3.1.98"/>
    </reaction>
</comment>
<evidence type="ECO:0000256" key="12">
    <source>
        <dbReference type="ARBA" id="ARBA00022960"/>
    </source>
</evidence>
<dbReference type="NCBIfam" id="NF010478">
    <property type="entry name" value="PRK13903.1"/>
    <property type="match status" value="1"/>
</dbReference>
<keyword evidence="16 19" id="KW-0961">Cell wall biogenesis/degradation</keyword>
<dbReference type="InterPro" id="IPR006094">
    <property type="entry name" value="Oxid_FAD_bind_N"/>
</dbReference>
<sequence length="386" mass="41918">MLRKSVILEIGNRKPECNPAINGPISDFRFLITDFHLKPIKVALSFFQNHSLQPYNTFGIEANADFFCRVTAGGQLAEALRFARESGLSPFVLGGGSNILLLGDLPYLVMKMELKGIQVIQEDADQVRLRVGAGVVWHDLVAFAVSQGWGGLENLSLIPGSVGAAPIQNIGAYGVEIKDVFYALEAVRVEDGQTRIFSRDECRFGYRDSIFKQEEKNKWVISSVDFNLSKAGIVHIDYGDVRKVLAEMGAGQPGIADVSRAIIQIRRSKLPDPAETGNAGSFFKNPEIPATVFETLKSKFPAVPGYPQAGDMVKVPAGWLIETAGWKGYREGRVGVHDRQALVLVNLGGAGGGEVKALASKIQASVEERFGIRLQPEVNYIGGGLS</sequence>
<comment type="cofactor">
    <cofactor evidence="1 19">
        <name>FAD</name>
        <dbReference type="ChEBI" id="CHEBI:57692"/>
    </cofactor>
</comment>
<comment type="similarity">
    <text evidence="19">Belongs to the MurB family.</text>
</comment>
<dbReference type="InterPro" id="IPR016166">
    <property type="entry name" value="FAD-bd_PCMH"/>
</dbReference>
<comment type="caution">
    <text evidence="21">The sequence shown here is derived from an EMBL/GenBank/DDBJ whole genome shotgun (WGS) entry which is preliminary data.</text>
</comment>
<organism evidence="21 22">
    <name type="scientific">Ravibacter arvi</name>
    <dbReference type="NCBI Taxonomy" id="2051041"/>
    <lineage>
        <taxon>Bacteria</taxon>
        <taxon>Pseudomonadati</taxon>
        <taxon>Bacteroidota</taxon>
        <taxon>Cytophagia</taxon>
        <taxon>Cytophagales</taxon>
        <taxon>Spirosomataceae</taxon>
        <taxon>Ravibacter</taxon>
    </lineage>
</organism>
<evidence type="ECO:0000313" key="21">
    <source>
        <dbReference type="EMBL" id="GAA4436941.1"/>
    </source>
</evidence>
<evidence type="ECO:0000256" key="7">
    <source>
        <dbReference type="ARBA" id="ARBA00022490"/>
    </source>
</evidence>
<evidence type="ECO:0000256" key="3">
    <source>
        <dbReference type="ARBA" id="ARBA00004496"/>
    </source>
</evidence>
<evidence type="ECO:0000256" key="15">
    <source>
        <dbReference type="ARBA" id="ARBA00023306"/>
    </source>
</evidence>
<keyword evidence="11 19" id="KW-0521">NADP</keyword>
<dbReference type="Gene3D" id="3.30.465.10">
    <property type="match status" value="1"/>
</dbReference>
<dbReference type="Pfam" id="PF02873">
    <property type="entry name" value="MurB_C"/>
    <property type="match status" value="1"/>
</dbReference>
<dbReference type="NCBIfam" id="NF000755">
    <property type="entry name" value="PRK00046.1"/>
    <property type="match status" value="1"/>
</dbReference>
<evidence type="ECO:0000256" key="14">
    <source>
        <dbReference type="ARBA" id="ARBA00023002"/>
    </source>
</evidence>
<name>A0ABP8LU31_9BACT</name>
<evidence type="ECO:0000256" key="11">
    <source>
        <dbReference type="ARBA" id="ARBA00022857"/>
    </source>
</evidence>
<feature type="domain" description="FAD-binding PCMH-type" evidence="20">
    <location>
        <begin position="59"/>
        <end position="231"/>
    </location>
</feature>
<keyword evidence="22" id="KW-1185">Reference proteome</keyword>
<keyword evidence="14 19" id="KW-0560">Oxidoreductase</keyword>
<evidence type="ECO:0000256" key="5">
    <source>
        <dbReference type="ARBA" id="ARBA00012518"/>
    </source>
</evidence>